<dbReference type="AlphaFoldDB" id="A0A2Z6S4C6"/>
<accession>A0A2Z6S4C6</accession>
<evidence type="ECO:0000313" key="3">
    <source>
        <dbReference type="Proteomes" id="UP000247702"/>
    </source>
</evidence>
<feature type="transmembrane region" description="Helical" evidence="1">
    <location>
        <begin position="116"/>
        <end position="133"/>
    </location>
</feature>
<sequence length="144" mass="16831">MARQNIEVPNNIKLRVKDPRGLERVLEPDDRISKYFNIDHIEEGLILIYPSIPVNSGEEEEQNLTRPDGTNIECNEETVLLSRGYKKPSKYFLEFSVYIVTIAIPILLLYFKDIRFAILGMVIMAIFRGILLYRDYLRQYSSDI</sequence>
<organism evidence="2 3">
    <name type="scientific">Rhizophagus clarus</name>
    <dbReference type="NCBI Taxonomy" id="94130"/>
    <lineage>
        <taxon>Eukaryota</taxon>
        <taxon>Fungi</taxon>
        <taxon>Fungi incertae sedis</taxon>
        <taxon>Mucoromycota</taxon>
        <taxon>Glomeromycotina</taxon>
        <taxon>Glomeromycetes</taxon>
        <taxon>Glomerales</taxon>
        <taxon>Glomeraceae</taxon>
        <taxon>Rhizophagus</taxon>
    </lineage>
</organism>
<feature type="transmembrane region" description="Helical" evidence="1">
    <location>
        <begin position="91"/>
        <end position="110"/>
    </location>
</feature>
<name>A0A2Z6S4C6_9GLOM</name>
<evidence type="ECO:0000313" key="2">
    <source>
        <dbReference type="EMBL" id="GBC07753.1"/>
    </source>
</evidence>
<reference evidence="2 3" key="1">
    <citation type="submission" date="2017-11" db="EMBL/GenBank/DDBJ databases">
        <title>The genome of Rhizophagus clarus HR1 reveals common genetic basis of auxotrophy among arbuscular mycorrhizal fungi.</title>
        <authorList>
            <person name="Kobayashi Y."/>
        </authorList>
    </citation>
    <scope>NUCLEOTIDE SEQUENCE [LARGE SCALE GENOMIC DNA]</scope>
    <source>
        <strain evidence="2 3">HR1</strain>
    </source>
</reference>
<comment type="caution">
    <text evidence="2">The sequence shown here is derived from an EMBL/GenBank/DDBJ whole genome shotgun (WGS) entry which is preliminary data.</text>
</comment>
<keyword evidence="1" id="KW-0812">Transmembrane</keyword>
<dbReference type="Proteomes" id="UP000247702">
    <property type="component" value="Unassembled WGS sequence"/>
</dbReference>
<proteinExistence type="predicted"/>
<protein>
    <submittedName>
        <fullName evidence="2">Uncharacterized protein</fullName>
    </submittedName>
</protein>
<keyword evidence="1" id="KW-0472">Membrane</keyword>
<dbReference type="EMBL" id="BEXD01004168">
    <property type="protein sequence ID" value="GBC07753.1"/>
    <property type="molecule type" value="Genomic_DNA"/>
</dbReference>
<keyword evidence="3" id="KW-1185">Reference proteome</keyword>
<evidence type="ECO:0000256" key="1">
    <source>
        <dbReference type="SAM" id="Phobius"/>
    </source>
</evidence>
<gene>
    <name evidence="2" type="ORF">RclHR1_07680007</name>
</gene>
<keyword evidence="1" id="KW-1133">Transmembrane helix</keyword>